<proteinExistence type="inferred from homology"/>
<reference evidence="5" key="1">
    <citation type="journal article" date="2020" name="Stud. Mycol.">
        <title>101 Dothideomycetes genomes: A test case for predicting lifestyles and emergence of pathogens.</title>
        <authorList>
            <person name="Haridas S."/>
            <person name="Albert R."/>
            <person name="Binder M."/>
            <person name="Bloem J."/>
            <person name="LaButti K."/>
            <person name="Salamov A."/>
            <person name="Andreopoulos B."/>
            <person name="Baker S."/>
            <person name="Barry K."/>
            <person name="Bills G."/>
            <person name="Bluhm B."/>
            <person name="Cannon C."/>
            <person name="Castanera R."/>
            <person name="Culley D."/>
            <person name="Daum C."/>
            <person name="Ezra D."/>
            <person name="Gonzalez J."/>
            <person name="Henrissat B."/>
            <person name="Kuo A."/>
            <person name="Liang C."/>
            <person name="Lipzen A."/>
            <person name="Lutzoni F."/>
            <person name="Magnuson J."/>
            <person name="Mondo S."/>
            <person name="Nolan M."/>
            <person name="Ohm R."/>
            <person name="Pangilinan J."/>
            <person name="Park H.-J."/>
            <person name="Ramirez L."/>
            <person name="Alfaro M."/>
            <person name="Sun H."/>
            <person name="Tritt A."/>
            <person name="Yoshinaga Y."/>
            <person name="Zwiers L.-H."/>
            <person name="Turgeon B."/>
            <person name="Goodwin S."/>
            <person name="Spatafora J."/>
            <person name="Crous P."/>
            <person name="Grigoriev I."/>
        </authorList>
    </citation>
    <scope>NUCLEOTIDE SEQUENCE [LARGE SCALE GENOMIC DNA]</scope>
    <source>
        <strain evidence="5">CBS 304.66</strain>
    </source>
</reference>
<keyword evidence="5" id="KW-1185">Reference proteome</keyword>
<evidence type="ECO:0000259" key="3">
    <source>
        <dbReference type="Pfam" id="PF01370"/>
    </source>
</evidence>
<comment type="caution">
    <text evidence="4">The sequence shown here is derived from an EMBL/GenBank/DDBJ whole genome shotgun (WGS) entry which is preliminary data.</text>
</comment>
<dbReference type="EMBL" id="ML986622">
    <property type="protein sequence ID" value="KAF2263745.1"/>
    <property type="molecule type" value="Genomic_DNA"/>
</dbReference>
<evidence type="ECO:0000313" key="4">
    <source>
        <dbReference type="EMBL" id="KAF2263745.1"/>
    </source>
</evidence>
<dbReference type="AlphaFoldDB" id="A0A9P4MZI2"/>
<dbReference type="SUPFAM" id="SSF51735">
    <property type="entry name" value="NAD(P)-binding Rossmann-fold domains"/>
    <property type="match status" value="1"/>
</dbReference>
<name>A0A9P4MZI2_9PLEO</name>
<dbReference type="Pfam" id="PF01370">
    <property type="entry name" value="Epimerase"/>
    <property type="match status" value="1"/>
</dbReference>
<dbReference type="InterPro" id="IPR001509">
    <property type="entry name" value="Epimerase_deHydtase"/>
</dbReference>
<keyword evidence="1" id="KW-0560">Oxidoreductase</keyword>
<evidence type="ECO:0000256" key="2">
    <source>
        <dbReference type="ARBA" id="ARBA00023445"/>
    </source>
</evidence>
<dbReference type="InterPro" id="IPR036291">
    <property type="entry name" value="NAD(P)-bd_dom_sf"/>
</dbReference>
<dbReference type="PANTHER" id="PTHR10366">
    <property type="entry name" value="NAD DEPENDENT EPIMERASE/DEHYDRATASE"/>
    <property type="match status" value="1"/>
</dbReference>
<feature type="domain" description="NAD-dependent epimerase/dehydratase" evidence="3">
    <location>
        <begin position="12"/>
        <end position="132"/>
    </location>
</feature>
<dbReference type="GO" id="GO:0016616">
    <property type="term" value="F:oxidoreductase activity, acting on the CH-OH group of donors, NAD or NADP as acceptor"/>
    <property type="evidence" value="ECO:0007669"/>
    <property type="project" value="TreeGrafter"/>
</dbReference>
<evidence type="ECO:0000313" key="5">
    <source>
        <dbReference type="Proteomes" id="UP000800093"/>
    </source>
</evidence>
<dbReference type="Proteomes" id="UP000800093">
    <property type="component" value="Unassembled WGS sequence"/>
</dbReference>
<gene>
    <name evidence="4" type="ORF">CC78DRAFT_560652</name>
</gene>
<comment type="similarity">
    <text evidence="2">Belongs to the NAD(P)-dependent epimerase/dehydratase family. Dihydroflavonol-4-reductase subfamily.</text>
</comment>
<evidence type="ECO:0000256" key="1">
    <source>
        <dbReference type="ARBA" id="ARBA00023002"/>
    </source>
</evidence>
<accession>A0A9P4MZI2</accession>
<dbReference type="InterPro" id="IPR050425">
    <property type="entry name" value="NAD(P)_dehydrat-like"/>
</dbReference>
<dbReference type="PANTHER" id="PTHR10366:SF562">
    <property type="entry name" value="ALDEHYDE REDUCTASE II (AFU_ORTHOLOGUE AFUA_1G11360)"/>
    <property type="match status" value="1"/>
</dbReference>
<dbReference type="Gene3D" id="3.40.50.720">
    <property type="entry name" value="NAD(P)-binding Rossmann-like Domain"/>
    <property type="match status" value="1"/>
</dbReference>
<sequence length="360" mass="39704">MPILALQPGSTVFVTGVNGLIGSHVADQLLARGYNVVGAVRDAKKNEWLAEYFAGKHHDAKFSLVTVLDITVEGCYDDLVKGCDAVMHVATVMPGPDPKTLIPSAITGSVNALTAAVKEPRIKRVVLTSSSVAAVWPNQEVKITIDQGTFNETAIKSFWDDSDKIDPMMKIFLAYTAIKTETEKACWEFVKKSNPGFVFNTVCPNVNFGEVLLPEKQGCPSTVHWAKTAYTGGPEFDISKKIIPPQWYIDTVDCALLHVGALIYDEVRNERLFGFARRFNWKDLVSIYKKIYPDKTFPEAPEGEDLTEVPNQRAEEVLSWVKGSGWKSLEDSVREMMPAIVGGTEGAGEARIRSELGMEK</sequence>
<protein>
    <submittedName>
        <fullName evidence="4">NAD(P)-binding protein</fullName>
    </submittedName>
</protein>
<dbReference type="OrthoDB" id="2735536at2759"/>
<organism evidence="4 5">
    <name type="scientific">Lojkania enalia</name>
    <dbReference type="NCBI Taxonomy" id="147567"/>
    <lineage>
        <taxon>Eukaryota</taxon>
        <taxon>Fungi</taxon>
        <taxon>Dikarya</taxon>
        <taxon>Ascomycota</taxon>
        <taxon>Pezizomycotina</taxon>
        <taxon>Dothideomycetes</taxon>
        <taxon>Pleosporomycetidae</taxon>
        <taxon>Pleosporales</taxon>
        <taxon>Pleosporales incertae sedis</taxon>
        <taxon>Lojkania</taxon>
    </lineage>
</organism>
<dbReference type="FunFam" id="3.40.50.720:FF:000426">
    <property type="entry name" value="Aldehyde reductase 2"/>
    <property type="match status" value="1"/>
</dbReference>